<dbReference type="FunFam" id="1.50.40.10:FF:000005">
    <property type="entry name" value="Mitochondrial phosphate carrier protein 2"/>
    <property type="match status" value="1"/>
</dbReference>
<dbReference type="AlphaFoldDB" id="A0A6H5GQR8"/>
<feature type="repeat" description="Solcar" evidence="13">
    <location>
        <begin position="256"/>
        <end position="334"/>
    </location>
</feature>
<evidence type="ECO:0000256" key="8">
    <source>
        <dbReference type="ARBA" id="ARBA00022989"/>
    </source>
</evidence>
<evidence type="ECO:0000256" key="2">
    <source>
        <dbReference type="ARBA" id="ARBA00006375"/>
    </source>
</evidence>
<dbReference type="InterPro" id="IPR044677">
    <property type="entry name" value="SLC25A3/Pic2/Mir1-like"/>
</dbReference>
<keyword evidence="10 13" id="KW-0472">Membrane</keyword>
<keyword evidence="6" id="KW-0999">Mitochondrion inner membrane</keyword>
<keyword evidence="7" id="KW-0809">Transit peptide</keyword>
<dbReference type="Gene3D" id="1.50.40.10">
    <property type="entry name" value="Mitochondrial carrier domain"/>
    <property type="match status" value="1"/>
</dbReference>
<evidence type="ECO:0000256" key="15">
    <source>
        <dbReference type="SAM" id="MobiDB-lite"/>
    </source>
</evidence>
<protein>
    <recommendedName>
        <fullName evidence="11">Phosphate carrier protein, mitochondrial</fullName>
    </recommendedName>
</protein>
<dbReference type="InterPro" id="IPR018108">
    <property type="entry name" value="MCP_transmembrane"/>
</dbReference>
<dbReference type="SUPFAM" id="SSF103506">
    <property type="entry name" value="Mitochondrial carrier"/>
    <property type="match status" value="1"/>
</dbReference>
<comment type="function">
    <text evidence="12">Transport of phosphate groups from the cytosol to the mitochondrial matrix.</text>
</comment>
<dbReference type="EMBL" id="CADCXU010016542">
    <property type="protein sequence ID" value="CAB0005540.1"/>
    <property type="molecule type" value="Genomic_DNA"/>
</dbReference>
<evidence type="ECO:0000256" key="7">
    <source>
        <dbReference type="ARBA" id="ARBA00022946"/>
    </source>
</evidence>
<feature type="compositionally biased region" description="Polar residues" evidence="15">
    <location>
        <begin position="42"/>
        <end position="52"/>
    </location>
</feature>
<sequence>MFESARDVILKARRKTIRDSEDPSNTPTPQRPPLVPGRNIAAASTSGPSSDVQFGSTKYLLYCSIGGAICCGLTHALIVPLDLVKCRLQVDPKKYKNLITGLKITVAEDGKLGMLKGWAPTLIGYSLQGTFKFGLYEYFKILYPSFLSEENAYLWRTTVYLMASASAELFADVFLAPFESIKVKIQTTPGFANTLMEAAPKMYAEEGWNAFYKSLPPLWMRQIPYTMMKFSSFEKTIELMYKKVVPKPKEECSKGQQLLVTFVSGYIAGLFCAVVSHPADTLVSKLNQHKNKSAMEVAKDIGFAGMWSGLGPRILMVGTLTALQWFIYDFVKVVMKIPRPPPPEMPDSLKKK</sequence>
<evidence type="ECO:0000256" key="1">
    <source>
        <dbReference type="ARBA" id="ARBA00004448"/>
    </source>
</evidence>
<keyword evidence="3 14" id="KW-0813">Transport</keyword>
<evidence type="ECO:0000256" key="5">
    <source>
        <dbReference type="ARBA" id="ARBA00022737"/>
    </source>
</evidence>
<dbReference type="PANTHER" id="PTHR45671:SF10">
    <property type="entry name" value="SOLUTE CARRIER FAMILY 25 MEMBER 3"/>
    <property type="match status" value="1"/>
</dbReference>
<gene>
    <name evidence="16" type="ORF">NTEN_LOCUS11017</name>
</gene>
<evidence type="ECO:0000256" key="13">
    <source>
        <dbReference type="PROSITE-ProRule" id="PRU00282"/>
    </source>
</evidence>
<evidence type="ECO:0000313" key="17">
    <source>
        <dbReference type="Proteomes" id="UP000479000"/>
    </source>
</evidence>
<evidence type="ECO:0000256" key="9">
    <source>
        <dbReference type="ARBA" id="ARBA00023128"/>
    </source>
</evidence>
<dbReference type="OrthoDB" id="427452at2759"/>
<reference evidence="16 17" key="1">
    <citation type="submission" date="2020-02" db="EMBL/GenBank/DDBJ databases">
        <authorList>
            <person name="Ferguson B K."/>
        </authorList>
    </citation>
    <scope>NUCLEOTIDE SEQUENCE [LARGE SCALE GENOMIC DNA]</scope>
</reference>
<dbReference type="GO" id="GO:0005743">
    <property type="term" value="C:mitochondrial inner membrane"/>
    <property type="evidence" value="ECO:0007669"/>
    <property type="project" value="UniProtKB-SubCell"/>
</dbReference>
<feature type="repeat" description="Solcar" evidence="13">
    <location>
        <begin position="155"/>
        <end position="239"/>
    </location>
</feature>
<feature type="repeat" description="Solcar" evidence="13">
    <location>
        <begin position="58"/>
        <end position="142"/>
    </location>
</feature>
<keyword evidence="9" id="KW-0496">Mitochondrion</keyword>
<evidence type="ECO:0000256" key="3">
    <source>
        <dbReference type="ARBA" id="ARBA00022448"/>
    </source>
</evidence>
<keyword evidence="4 13" id="KW-0812">Transmembrane</keyword>
<dbReference type="GO" id="GO:1990547">
    <property type="term" value="P:mitochondrial phosphate ion transmembrane transport"/>
    <property type="evidence" value="ECO:0007669"/>
    <property type="project" value="InterPro"/>
</dbReference>
<keyword evidence="5" id="KW-0677">Repeat</keyword>
<evidence type="ECO:0000256" key="11">
    <source>
        <dbReference type="ARBA" id="ARBA00024240"/>
    </source>
</evidence>
<evidence type="ECO:0000256" key="14">
    <source>
        <dbReference type="RuleBase" id="RU000488"/>
    </source>
</evidence>
<accession>A0A6H5GQR8</accession>
<dbReference type="Pfam" id="PF00153">
    <property type="entry name" value="Mito_carr"/>
    <property type="match status" value="3"/>
</dbReference>
<dbReference type="PROSITE" id="PS50920">
    <property type="entry name" value="SOLCAR"/>
    <property type="match status" value="3"/>
</dbReference>
<evidence type="ECO:0000256" key="12">
    <source>
        <dbReference type="ARBA" id="ARBA00054508"/>
    </source>
</evidence>
<dbReference type="Proteomes" id="UP000479000">
    <property type="component" value="Unassembled WGS sequence"/>
</dbReference>
<keyword evidence="17" id="KW-1185">Reference proteome</keyword>
<evidence type="ECO:0000256" key="6">
    <source>
        <dbReference type="ARBA" id="ARBA00022792"/>
    </source>
</evidence>
<evidence type="ECO:0000256" key="4">
    <source>
        <dbReference type="ARBA" id="ARBA00022692"/>
    </source>
</evidence>
<comment type="subcellular location">
    <subcellularLocation>
        <location evidence="1">Mitochondrion inner membrane</location>
        <topology evidence="1">Multi-pass membrane protein</topology>
    </subcellularLocation>
</comment>
<keyword evidence="8" id="KW-1133">Transmembrane helix</keyword>
<organism evidence="16 17">
    <name type="scientific">Nesidiocoris tenuis</name>
    <dbReference type="NCBI Taxonomy" id="355587"/>
    <lineage>
        <taxon>Eukaryota</taxon>
        <taxon>Metazoa</taxon>
        <taxon>Ecdysozoa</taxon>
        <taxon>Arthropoda</taxon>
        <taxon>Hexapoda</taxon>
        <taxon>Insecta</taxon>
        <taxon>Pterygota</taxon>
        <taxon>Neoptera</taxon>
        <taxon>Paraneoptera</taxon>
        <taxon>Hemiptera</taxon>
        <taxon>Heteroptera</taxon>
        <taxon>Panheteroptera</taxon>
        <taxon>Cimicomorpha</taxon>
        <taxon>Miridae</taxon>
        <taxon>Dicyphina</taxon>
        <taxon>Nesidiocoris</taxon>
    </lineage>
</organism>
<comment type="similarity">
    <text evidence="2 14">Belongs to the mitochondrial carrier (TC 2.A.29) family.</text>
</comment>
<feature type="region of interest" description="Disordered" evidence="15">
    <location>
        <begin position="13"/>
        <end position="52"/>
    </location>
</feature>
<proteinExistence type="inferred from homology"/>
<evidence type="ECO:0000256" key="10">
    <source>
        <dbReference type="ARBA" id="ARBA00023136"/>
    </source>
</evidence>
<dbReference type="InterPro" id="IPR023395">
    <property type="entry name" value="MCP_dom_sf"/>
</dbReference>
<dbReference type="GO" id="GO:0005315">
    <property type="term" value="F:phosphate transmembrane transporter activity"/>
    <property type="evidence" value="ECO:0007669"/>
    <property type="project" value="InterPro"/>
</dbReference>
<name>A0A6H5GQR8_9HEMI</name>
<dbReference type="PANTHER" id="PTHR45671">
    <property type="entry name" value="SOLUTE CARRIER FAMILY 25 (MITOCHONDRIAL CARRIER PHOSPHATE CARRIER), MEMBER 3, LIKE-RELATED-RELATED"/>
    <property type="match status" value="1"/>
</dbReference>
<evidence type="ECO:0000313" key="16">
    <source>
        <dbReference type="EMBL" id="CAB0005540.1"/>
    </source>
</evidence>